<feature type="compositionally biased region" description="Pro residues" evidence="3">
    <location>
        <begin position="349"/>
        <end position="358"/>
    </location>
</feature>
<dbReference type="Pfam" id="PF03152">
    <property type="entry name" value="UFD1_N1"/>
    <property type="match status" value="1"/>
</dbReference>
<evidence type="ECO:0000256" key="1">
    <source>
        <dbReference type="ARBA" id="ARBA00006043"/>
    </source>
</evidence>
<dbReference type="Gene3D" id="3.10.330.10">
    <property type="match status" value="1"/>
</dbReference>
<accession>A0A409YEN9</accession>
<proteinExistence type="inferred from homology"/>
<evidence type="ECO:0000313" key="7">
    <source>
        <dbReference type="Proteomes" id="UP000284706"/>
    </source>
</evidence>
<dbReference type="OrthoDB" id="422728at2759"/>
<feature type="region of interest" description="Disordered" evidence="3">
    <location>
        <begin position="349"/>
        <end position="466"/>
    </location>
</feature>
<feature type="domain" description="Ubiquitin fusion degradation protein UFD1 N-terminal subdomain 2" evidence="5">
    <location>
        <begin position="137"/>
        <end position="213"/>
    </location>
</feature>
<feature type="compositionally biased region" description="Basic and acidic residues" evidence="3">
    <location>
        <begin position="296"/>
        <end position="311"/>
    </location>
</feature>
<dbReference type="STRING" id="231916.A0A409YEN9"/>
<dbReference type="Pfam" id="PF24842">
    <property type="entry name" value="UFD1_N2"/>
    <property type="match status" value="1"/>
</dbReference>
<dbReference type="InterPro" id="IPR042299">
    <property type="entry name" value="Ufd1-like_Nn"/>
</dbReference>
<reference evidence="6 7" key="1">
    <citation type="journal article" date="2018" name="Evol. Lett.">
        <title>Horizontal gene cluster transfer increased hallucinogenic mushroom diversity.</title>
        <authorList>
            <person name="Reynolds H.T."/>
            <person name="Vijayakumar V."/>
            <person name="Gluck-Thaler E."/>
            <person name="Korotkin H.B."/>
            <person name="Matheny P.B."/>
            <person name="Slot J.C."/>
        </authorList>
    </citation>
    <scope>NUCLEOTIDE SEQUENCE [LARGE SCALE GENOMIC DNA]</scope>
    <source>
        <strain evidence="6 7">SRW20</strain>
    </source>
</reference>
<feature type="compositionally biased region" description="Basic residues" evidence="3">
    <location>
        <begin position="286"/>
        <end position="295"/>
    </location>
</feature>
<dbReference type="GO" id="GO:0034098">
    <property type="term" value="C:VCP-NPL4-UFD1 AAA ATPase complex"/>
    <property type="evidence" value="ECO:0007669"/>
    <property type="project" value="TreeGrafter"/>
</dbReference>
<feature type="compositionally biased region" description="Acidic residues" evidence="3">
    <location>
        <begin position="451"/>
        <end position="466"/>
    </location>
</feature>
<feature type="domain" description="Ubiquitin fusion degradation protein UFD1 N-terminal subdomain 1" evidence="4">
    <location>
        <begin position="37"/>
        <end position="135"/>
    </location>
</feature>
<organism evidence="6 7">
    <name type="scientific">Gymnopilus dilepis</name>
    <dbReference type="NCBI Taxonomy" id="231916"/>
    <lineage>
        <taxon>Eukaryota</taxon>
        <taxon>Fungi</taxon>
        <taxon>Dikarya</taxon>
        <taxon>Basidiomycota</taxon>
        <taxon>Agaricomycotina</taxon>
        <taxon>Agaricomycetes</taxon>
        <taxon>Agaricomycetidae</taxon>
        <taxon>Agaricales</taxon>
        <taxon>Agaricineae</taxon>
        <taxon>Hymenogastraceae</taxon>
        <taxon>Gymnopilus</taxon>
    </lineage>
</organism>
<dbReference type="InterPro" id="IPR055417">
    <property type="entry name" value="UFD1_N1"/>
</dbReference>
<dbReference type="GO" id="GO:0036503">
    <property type="term" value="P:ERAD pathway"/>
    <property type="evidence" value="ECO:0007669"/>
    <property type="project" value="TreeGrafter"/>
</dbReference>
<sequence length="466" mass="50375">MDFFGDRNGPAGIFQQVMGGAFPTGYGPPRRANPRSYDEYLKAYSMAMLPGRERENVSYGGKIIMPQSALANLTNLDLESPWMFQLRNPSNPAASTHAGVLEFIAEEGVVHLPYWMMKTLRLNEGDPIRITGTELQKGKFVKLQPQSVHFLEISDPKAVLEQSLRNFSALTQGDIIEISYNSIVFGLLVMETKPGGEGISVLDTDLEVDFAPPVGYVEPERPKAAPPSTMASKLKIDLNSHSPGSSRPGSSLSGGFAGASTGATTLSKGGDQWESFKGKGETLGGRKTKGKGISHRKPEQVPEGSKIYRTDKHRIVSNDTLDSDAKVPAALNLPFGQLFFGFNVQTYTPPEPAAPTSPPAEQQAPTFSGTGNTLSGRSNARQITSNNTRETPSAQESRPNTSTHNWGSSGQTLGRRQAAPQGPIGVHGARVPQPPQRSTRRVERSPTPEDWGVDTDDEDVIMIDSD</sequence>
<dbReference type="PANTHER" id="PTHR12555:SF13">
    <property type="entry name" value="UBIQUITIN RECOGNITION FACTOR IN ER-ASSOCIATED DEGRADATION PROTEIN 1"/>
    <property type="match status" value="1"/>
</dbReference>
<comment type="caution">
    <text evidence="6">The sequence shown here is derived from an EMBL/GenBank/DDBJ whole genome shotgun (WGS) entry which is preliminary data.</text>
</comment>
<protein>
    <recommendedName>
        <fullName evidence="8">Ubiquitin fusion degradation protein 1</fullName>
    </recommendedName>
</protein>
<dbReference type="AlphaFoldDB" id="A0A409YEN9"/>
<evidence type="ECO:0000313" key="6">
    <source>
        <dbReference type="EMBL" id="PPR01476.1"/>
    </source>
</evidence>
<dbReference type="Gene3D" id="2.40.40.50">
    <property type="entry name" value="Ubiquitin fusion degradation protein UFD1, N-terminal domain"/>
    <property type="match status" value="1"/>
</dbReference>
<evidence type="ECO:0000256" key="2">
    <source>
        <dbReference type="ARBA" id="ARBA00022786"/>
    </source>
</evidence>
<feature type="region of interest" description="Disordered" evidence="3">
    <location>
        <begin position="237"/>
        <end position="311"/>
    </location>
</feature>
<keyword evidence="2" id="KW-0833">Ubl conjugation pathway</keyword>
<evidence type="ECO:0000259" key="5">
    <source>
        <dbReference type="Pfam" id="PF24842"/>
    </source>
</evidence>
<feature type="compositionally biased region" description="Polar residues" evidence="3">
    <location>
        <begin position="367"/>
        <end position="414"/>
    </location>
</feature>
<dbReference type="InterPro" id="IPR055418">
    <property type="entry name" value="UFD1_N2"/>
</dbReference>
<comment type="similarity">
    <text evidence="1">Belongs to the UFD1 family.</text>
</comment>
<feature type="compositionally biased region" description="Low complexity" evidence="3">
    <location>
        <begin position="240"/>
        <end position="270"/>
    </location>
</feature>
<dbReference type="GO" id="GO:0006511">
    <property type="term" value="P:ubiquitin-dependent protein catabolic process"/>
    <property type="evidence" value="ECO:0007669"/>
    <property type="project" value="InterPro"/>
</dbReference>
<evidence type="ECO:0000259" key="4">
    <source>
        <dbReference type="Pfam" id="PF03152"/>
    </source>
</evidence>
<name>A0A409YEN9_9AGAR</name>
<keyword evidence="7" id="KW-1185">Reference proteome</keyword>
<dbReference type="InParanoid" id="A0A409YEN9"/>
<gene>
    <name evidence="6" type="ORF">CVT26_015099</name>
</gene>
<evidence type="ECO:0000256" key="3">
    <source>
        <dbReference type="SAM" id="MobiDB-lite"/>
    </source>
</evidence>
<dbReference type="GO" id="GO:0031593">
    <property type="term" value="F:polyubiquitin modification-dependent protein binding"/>
    <property type="evidence" value="ECO:0007669"/>
    <property type="project" value="TreeGrafter"/>
</dbReference>
<dbReference type="PANTHER" id="PTHR12555">
    <property type="entry name" value="UBIQUITIN FUSION DEGRADATON PROTEIN 1"/>
    <property type="match status" value="1"/>
</dbReference>
<dbReference type="FunCoup" id="A0A409YEN9">
    <property type="interactions" value="615"/>
</dbReference>
<dbReference type="EMBL" id="NHYE01000937">
    <property type="protein sequence ID" value="PPR01476.1"/>
    <property type="molecule type" value="Genomic_DNA"/>
</dbReference>
<evidence type="ECO:0008006" key="8">
    <source>
        <dbReference type="Google" id="ProtNLM"/>
    </source>
</evidence>
<dbReference type="InterPro" id="IPR004854">
    <property type="entry name" value="Ufd1-like"/>
</dbReference>
<dbReference type="Proteomes" id="UP000284706">
    <property type="component" value="Unassembled WGS sequence"/>
</dbReference>